<dbReference type="GO" id="GO:0005774">
    <property type="term" value="C:vacuolar membrane"/>
    <property type="evidence" value="ECO:0007669"/>
    <property type="project" value="UniProtKB-SubCell"/>
</dbReference>
<feature type="transmembrane region" description="Helical" evidence="10">
    <location>
        <begin position="37"/>
        <end position="58"/>
    </location>
</feature>
<comment type="similarity">
    <text evidence="2 10">Belongs to the ATG22 family.</text>
</comment>
<keyword evidence="12" id="KW-1185">Reference proteome</keyword>
<organism evidence="11 12">
    <name type="scientific">Botryobasidium botryosum (strain FD-172 SS1)</name>
    <dbReference type="NCBI Taxonomy" id="930990"/>
    <lineage>
        <taxon>Eukaryota</taxon>
        <taxon>Fungi</taxon>
        <taxon>Dikarya</taxon>
        <taxon>Basidiomycota</taxon>
        <taxon>Agaricomycotina</taxon>
        <taxon>Agaricomycetes</taxon>
        <taxon>Cantharellales</taxon>
        <taxon>Botryobasidiaceae</taxon>
        <taxon>Botryobasidium</taxon>
    </lineage>
</organism>
<evidence type="ECO:0000256" key="5">
    <source>
        <dbReference type="ARBA" id="ARBA00022692"/>
    </source>
</evidence>
<dbReference type="InterPro" id="IPR044738">
    <property type="entry name" value="Atg22"/>
</dbReference>
<feature type="transmembrane region" description="Helical" evidence="10">
    <location>
        <begin position="452"/>
        <end position="478"/>
    </location>
</feature>
<evidence type="ECO:0000256" key="2">
    <source>
        <dbReference type="ARBA" id="ARBA00006978"/>
    </source>
</evidence>
<feature type="transmembrane region" description="Helical" evidence="10">
    <location>
        <begin position="493"/>
        <end position="515"/>
    </location>
</feature>
<evidence type="ECO:0000256" key="6">
    <source>
        <dbReference type="ARBA" id="ARBA00022970"/>
    </source>
</evidence>
<dbReference type="CDD" id="cd17483">
    <property type="entry name" value="MFS_Atg22_like"/>
    <property type="match status" value="1"/>
</dbReference>
<feature type="transmembrane region" description="Helical" evidence="10">
    <location>
        <begin position="109"/>
        <end position="127"/>
    </location>
</feature>
<dbReference type="PANTHER" id="PTHR23519:SF1">
    <property type="entry name" value="AUTOPHAGY-RELATED PROTEIN 22"/>
    <property type="match status" value="1"/>
</dbReference>
<evidence type="ECO:0000256" key="7">
    <source>
        <dbReference type="ARBA" id="ARBA00022989"/>
    </source>
</evidence>
<keyword evidence="6 10" id="KW-0029">Amino-acid transport</keyword>
<proteinExistence type="inferred from homology"/>
<feature type="transmembrane region" description="Helical" evidence="10">
    <location>
        <begin position="139"/>
        <end position="157"/>
    </location>
</feature>
<feature type="transmembrane region" description="Helical" evidence="10">
    <location>
        <begin position="387"/>
        <end position="410"/>
    </location>
</feature>
<sequence length="614" mass="66712">MANVRLHHQPQDSASLEGASVARNHEDLSQRKKLWGWLSYAFASEVFAVCSLTLFLPICLEQFARDNGYLLPDRTVPCASASPLAAALDPPRCVVKIGWLWMDSASFSLYVYSASVAIQALTVISLGGVADHPPHRKKLLLSFAWLGAGSAALFFILPSTSPLWTLSAVLAILANVSFGTSIVALNAYLPGLARGTAEVRQAWEEAEKVREESQNDYNPIEETELLEGDSLAGAIDVEREPLAHTTVSPQYKTALENYHRTLARATSHISSLGIALGYASGIALLLIILVPVTLLKSSTFALRLAIGMSGVWWAVFTVPAALWLPGGNALGGADEGARAGGATAQLTSLPSQQKDGGWSMSTEILGAWKRLGQMLHPTEMKKLNNTFWFLLAWFLLSDGFTTITSTAVLFAKTTLHMPASSLVLIGVLVPSAGILGSLLWPRLQRRLAWTNLHALVLLVVMAALIPLYGCLGFLWGVIGWKVRFGGLTSPEEMFVIAIYFGSLYGAFQSYARTVFAELIPPGEEARWYGLYSITDKSSSFIGPLVVGIIADATGNIRFAFFFLVFMLLIPIPVLTMKVDVDQGREDARIYVLQRQDREVDDESAPLVGSSEYNS</sequence>
<dbReference type="InParanoid" id="A0A067MCX3"/>
<dbReference type="FunCoup" id="A0A067MCX3">
    <property type="interactions" value="6"/>
</dbReference>
<dbReference type="OrthoDB" id="192733at2759"/>
<evidence type="ECO:0000313" key="11">
    <source>
        <dbReference type="EMBL" id="KDQ12560.1"/>
    </source>
</evidence>
<feature type="transmembrane region" description="Helical" evidence="10">
    <location>
        <begin position="163"/>
        <end position="185"/>
    </location>
</feature>
<dbReference type="STRING" id="930990.A0A067MCX3"/>
<keyword evidence="5 10" id="KW-0812">Transmembrane</keyword>
<gene>
    <name evidence="11" type="ORF">BOTBODRAFT_412276</name>
</gene>
<evidence type="ECO:0000313" key="12">
    <source>
        <dbReference type="Proteomes" id="UP000027195"/>
    </source>
</evidence>
<dbReference type="PANTHER" id="PTHR23519">
    <property type="entry name" value="AUTOPHAGY-RELATED PROTEIN 22"/>
    <property type="match status" value="1"/>
</dbReference>
<evidence type="ECO:0000256" key="8">
    <source>
        <dbReference type="ARBA" id="ARBA00023006"/>
    </source>
</evidence>
<evidence type="ECO:0000256" key="1">
    <source>
        <dbReference type="ARBA" id="ARBA00004128"/>
    </source>
</evidence>
<dbReference type="AlphaFoldDB" id="A0A067MCX3"/>
<evidence type="ECO:0000256" key="10">
    <source>
        <dbReference type="RuleBase" id="RU363073"/>
    </source>
</evidence>
<feature type="transmembrane region" description="Helical" evidence="10">
    <location>
        <begin position="556"/>
        <end position="574"/>
    </location>
</feature>
<dbReference type="HOGENOM" id="CLU_017518_1_0_1"/>
<keyword evidence="4 10" id="KW-0926">Vacuole</keyword>
<feature type="transmembrane region" description="Helical" evidence="10">
    <location>
        <begin position="269"/>
        <end position="294"/>
    </location>
</feature>
<dbReference type="Proteomes" id="UP000027195">
    <property type="component" value="Unassembled WGS sequence"/>
</dbReference>
<reference evidence="12" key="1">
    <citation type="journal article" date="2014" name="Proc. Natl. Acad. Sci. U.S.A.">
        <title>Extensive sampling of basidiomycete genomes demonstrates inadequacy of the white-rot/brown-rot paradigm for wood decay fungi.</title>
        <authorList>
            <person name="Riley R."/>
            <person name="Salamov A.A."/>
            <person name="Brown D.W."/>
            <person name="Nagy L.G."/>
            <person name="Floudas D."/>
            <person name="Held B.W."/>
            <person name="Levasseur A."/>
            <person name="Lombard V."/>
            <person name="Morin E."/>
            <person name="Otillar R."/>
            <person name="Lindquist E.A."/>
            <person name="Sun H."/>
            <person name="LaButti K.M."/>
            <person name="Schmutz J."/>
            <person name="Jabbour D."/>
            <person name="Luo H."/>
            <person name="Baker S.E."/>
            <person name="Pisabarro A.G."/>
            <person name="Walton J.D."/>
            <person name="Blanchette R.A."/>
            <person name="Henrissat B."/>
            <person name="Martin F."/>
            <person name="Cullen D."/>
            <person name="Hibbett D.S."/>
            <person name="Grigoriev I.V."/>
        </authorList>
    </citation>
    <scope>NUCLEOTIDE SEQUENCE [LARGE SCALE GENOMIC DNA]</scope>
    <source>
        <strain evidence="12">FD-172 SS1</strain>
    </source>
</reference>
<comment type="subcellular location">
    <subcellularLocation>
        <location evidence="1 10">Vacuole membrane</location>
        <topology evidence="1 10">Multi-pass membrane protein</topology>
    </subcellularLocation>
</comment>
<dbReference type="InterPro" id="IPR050495">
    <property type="entry name" value="ATG22/LtaA_families"/>
</dbReference>
<dbReference type="SUPFAM" id="SSF103473">
    <property type="entry name" value="MFS general substrate transporter"/>
    <property type="match status" value="2"/>
</dbReference>
<keyword evidence="7 10" id="KW-1133">Transmembrane helix</keyword>
<comment type="function">
    <text evidence="10">Vacuolar effluxer which mediate the efflux of amino acids resulting from autophagic degradation. The release of autophagic amino acids allows the maintenance of protein synthesis and viability during nitrogen starvation.</text>
</comment>
<keyword evidence="9 10" id="KW-0472">Membrane</keyword>
<feature type="transmembrane region" description="Helical" evidence="10">
    <location>
        <begin position="300"/>
        <end position="324"/>
    </location>
</feature>
<dbReference type="GO" id="GO:0006914">
    <property type="term" value="P:autophagy"/>
    <property type="evidence" value="ECO:0007669"/>
    <property type="project" value="UniProtKB-KW"/>
</dbReference>
<feature type="transmembrane region" description="Helical" evidence="10">
    <location>
        <begin position="527"/>
        <end position="550"/>
    </location>
</feature>
<keyword evidence="8 10" id="KW-0072">Autophagy</keyword>
<dbReference type="InterPro" id="IPR024671">
    <property type="entry name" value="Atg22-like"/>
</dbReference>
<evidence type="ECO:0000256" key="9">
    <source>
        <dbReference type="ARBA" id="ARBA00023136"/>
    </source>
</evidence>
<evidence type="ECO:0000256" key="4">
    <source>
        <dbReference type="ARBA" id="ARBA00022554"/>
    </source>
</evidence>
<dbReference type="Pfam" id="PF11700">
    <property type="entry name" value="ATG22"/>
    <property type="match status" value="1"/>
</dbReference>
<dbReference type="Gene3D" id="1.20.1250.20">
    <property type="entry name" value="MFS general substrate transporter like domains"/>
    <property type="match status" value="1"/>
</dbReference>
<accession>A0A067MCX3</accession>
<name>A0A067MCX3_BOTB1</name>
<dbReference type="InterPro" id="IPR036259">
    <property type="entry name" value="MFS_trans_sf"/>
</dbReference>
<keyword evidence="3 10" id="KW-0813">Transport</keyword>
<feature type="transmembrane region" description="Helical" evidence="10">
    <location>
        <begin position="422"/>
        <end position="440"/>
    </location>
</feature>
<evidence type="ECO:0000256" key="3">
    <source>
        <dbReference type="ARBA" id="ARBA00022448"/>
    </source>
</evidence>
<protein>
    <recommendedName>
        <fullName evidence="10">Autophagy-related protein</fullName>
    </recommendedName>
</protein>
<dbReference type="EMBL" id="KL198049">
    <property type="protein sequence ID" value="KDQ12560.1"/>
    <property type="molecule type" value="Genomic_DNA"/>
</dbReference>
<dbReference type="GO" id="GO:0032974">
    <property type="term" value="P:amino acid transmembrane export from vacuole"/>
    <property type="evidence" value="ECO:0007669"/>
    <property type="project" value="InterPro"/>
</dbReference>